<dbReference type="RefSeq" id="WP_378284143.1">
    <property type="nucleotide sequence ID" value="NZ_JBHSON010000032.1"/>
</dbReference>
<proteinExistence type="predicted"/>
<dbReference type="Proteomes" id="UP001596074">
    <property type="component" value="Unassembled WGS sequence"/>
</dbReference>
<comment type="caution">
    <text evidence="1">The sequence shown here is derived from an EMBL/GenBank/DDBJ whole genome shotgun (WGS) entry which is preliminary data.</text>
</comment>
<keyword evidence="2" id="KW-1185">Reference proteome</keyword>
<accession>A0ABW1A4B5</accession>
<evidence type="ECO:0000313" key="2">
    <source>
        <dbReference type="Proteomes" id="UP001596074"/>
    </source>
</evidence>
<evidence type="ECO:0000313" key="1">
    <source>
        <dbReference type="EMBL" id="MFC5748478.1"/>
    </source>
</evidence>
<dbReference type="EMBL" id="JBHSON010000032">
    <property type="protein sequence ID" value="MFC5748478.1"/>
    <property type="molecule type" value="Genomic_DNA"/>
</dbReference>
<sequence>MGPFVPVRQGLPDQWTLLQQVLDHRAGDVLATRGDDDLLLAVDDLQEAVRVQFADVAGVQPSVGVDQAGG</sequence>
<organism evidence="1 2">
    <name type="scientific">Actinomadura rugatobispora</name>
    <dbReference type="NCBI Taxonomy" id="1994"/>
    <lineage>
        <taxon>Bacteria</taxon>
        <taxon>Bacillati</taxon>
        <taxon>Actinomycetota</taxon>
        <taxon>Actinomycetes</taxon>
        <taxon>Streptosporangiales</taxon>
        <taxon>Thermomonosporaceae</taxon>
        <taxon>Actinomadura</taxon>
    </lineage>
</organism>
<gene>
    <name evidence="1" type="ORF">ACFPZN_22915</name>
</gene>
<reference evidence="2" key="1">
    <citation type="journal article" date="2019" name="Int. J. Syst. Evol. Microbiol.">
        <title>The Global Catalogue of Microorganisms (GCM) 10K type strain sequencing project: providing services to taxonomists for standard genome sequencing and annotation.</title>
        <authorList>
            <consortium name="The Broad Institute Genomics Platform"/>
            <consortium name="The Broad Institute Genome Sequencing Center for Infectious Disease"/>
            <person name="Wu L."/>
            <person name="Ma J."/>
        </authorList>
    </citation>
    <scope>NUCLEOTIDE SEQUENCE [LARGE SCALE GENOMIC DNA]</scope>
    <source>
        <strain evidence="2">KCTC 42087</strain>
    </source>
</reference>
<protein>
    <submittedName>
        <fullName evidence="1">Uncharacterized protein</fullName>
    </submittedName>
</protein>
<name>A0ABW1A4B5_9ACTN</name>